<proteinExistence type="predicted"/>
<dbReference type="Proteomes" id="UP000028837">
    <property type="component" value="Unassembled WGS sequence"/>
</dbReference>
<dbReference type="EMBL" id="AHZU02000244">
    <property type="protein sequence ID" value="KFG46830.1"/>
    <property type="molecule type" value="Genomic_DNA"/>
</dbReference>
<comment type="caution">
    <text evidence="1">The sequence shown here is derived from an EMBL/GenBank/DDBJ whole genome shotgun (WGS) entry which is preliminary data.</text>
</comment>
<sequence>MREEICERVPDRSDHTKDTMAEASEALRFVGGAACVFRDVSRLIEDDLKKVEDASRLWECAVRKMKTMLDQNAQIVKNNDEAICQAEVILILNEVVMQEHWAELSKNANEIQLLENILEVMEKVPSQPPLAESSQGGD</sequence>
<dbReference type="VEuPathDB" id="ToxoDB:TGDOM2_247030"/>
<evidence type="ECO:0000313" key="2">
    <source>
        <dbReference type="Proteomes" id="UP000028837"/>
    </source>
</evidence>
<dbReference type="OrthoDB" id="328661at2759"/>
<accession>A0A086KR12</accession>
<protein>
    <submittedName>
        <fullName evidence="1">Uncharacterized protein</fullName>
    </submittedName>
</protein>
<reference evidence="1 2" key="1">
    <citation type="submission" date="2014-02" db="EMBL/GenBank/DDBJ databases">
        <authorList>
            <person name="Sibley D."/>
            <person name="Venepally P."/>
            <person name="Karamycheva S."/>
            <person name="Hadjithomas M."/>
            <person name="Khan A."/>
            <person name="Brunk B."/>
            <person name="Roos D."/>
            <person name="Caler E."/>
            <person name="Lorenzi H."/>
        </authorList>
    </citation>
    <scope>NUCLEOTIDE SEQUENCE [LARGE SCALE GENOMIC DNA]</scope>
    <source>
        <strain evidence="1 2">GAB2-2007-GAL-DOM2</strain>
    </source>
</reference>
<evidence type="ECO:0000313" key="1">
    <source>
        <dbReference type="EMBL" id="KFG46830.1"/>
    </source>
</evidence>
<dbReference type="AlphaFoldDB" id="A0A086KR12"/>
<organism evidence="1 2">
    <name type="scientific">Toxoplasma gondii GAB2-2007-GAL-DOM2</name>
    <dbReference type="NCBI Taxonomy" id="1130820"/>
    <lineage>
        <taxon>Eukaryota</taxon>
        <taxon>Sar</taxon>
        <taxon>Alveolata</taxon>
        <taxon>Apicomplexa</taxon>
        <taxon>Conoidasida</taxon>
        <taxon>Coccidia</taxon>
        <taxon>Eucoccidiorida</taxon>
        <taxon>Eimeriorina</taxon>
        <taxon>Sarcocystidae</taxon>
        <taxon>Toxoplasma</taxon>
    </lineage>
</organism>
<name>A0A086KR12_TOXGO</name>
<gene>
    <name evidence="1" type="ORF">TGDOM2_247030</name>
</gene>